<gene>
    <name evidence="1" type="ORF">L1987_80816</name>
</gene>
<keyword evidence="2" id="KW-1185">Reference proteome</keyword>
<name>A0ACB8YNQ5_9ASTR</name>
<accession>A0ACB8YNQ5</accession>
<organism evidence="1 2">
    <name type="scientific">Smallanthus sonchifolius</name>
    <dbReference type="NCBI Taxonomy" id="185202"/>
    <lineage>
        <taxon>Eukaryota</taxon>
        <taxon>Viridiplantae</taxon>
        <taxon>Streptophyta</taxon>
        <taxon>Embryophyta</taxon>
        <taxon>Tracheophyta</taxon>
        <taxon>Spermatophyta</taxon>
        <taxon>Magnoliopsida</taxon>
        <taxon>eudicotyledons</taxon>
        <taxon>Gunneridae</taxon>
        <taxon>Pentapetalae</taxon>
        <taxon>asterids</taxon>
        <taxon>campanulids</taxon>
        <taxon>Asterales</taxon>
        <taxon>Asteraceae</taxon>
        <taxon>Asteroideae</taxon>
        <taxon>Heliantheae alliance</taxon>
        <taxon>Millerieae</taxon>
        <taxon>Smallanthus</taxon>
    </lineage>
</organism>
<reference evidence="1 2" key="2">
    <citation type="journal article" date="2022" name="Mol. Ecol. Resour.">
        <title>The genomes of chicory, endive, great burdock and yacon provide insights into Asteraceae paleo-polyploidization history and plant inulin production.</title>
        <authorList>
            <person name="Fan W."/>
            <person name="Wang S."/>
            <person name="Wang H."/>
            <person name="Wang A."/>
            <person name="Jiang F."/>
            <person name="Liu H."/>
            <person name="Zhao H."/>
            <person name="Xu D."/>
            <person name="Zhang Y."/>
        </authorList>
    </citation>
    <scope>NUCLEOTIDE SEQUENCE [LARGE SCALE GENOMIC DNA]</scope>
    <source>
        <strain evidence="2">cv. Yunnan</strain>
        <tissue evidence="1">Leaves</tissue>
    </source>
</reference>
<comment type="caution">
    <text evidence="1">The sequence shown here is derived from an EMBL/GenBank/DDBJ whole genome shotgun (WGS) entry which is preliminary data.</text>
</comment>
<protein>
    <submittedName>
        <fullName evidence="1">Uncharacterized protein</fullName>
    </submittedName>
</protein>
<dbReference type="Proteomes" id="UP001056120">
    <property type="component" value="Linkage Group LG27"/>
</dbReference>
<reference evidence="2" key="1">
    <citation type="journal article" date="2022" name="Mol. Ecol. Resour.">
        <title>The genomes of chicory, endive, great burdock and yacon provide insights into Asteraceae palaeo-polyploidization history and plant inulin production.</title>
        <authorList>
            <person name="Fan W."/>
            <person name="Wang S."/>
            <person name="Wang H."/>
            <person name="Wang A."/>
            <person name="Jiang F."/>
            <person name="Liu H."/>
            <person name="Zhao H."/>
            <person name="Xu D."/>
            <person name="Zhang Y."/>
        </authorList>
    </citation>
    <scope>NUCLEOTIDE SEQUENCE [LARGE SCALE GENOMIC DNA]</scope>
    <source>
        <strain evidence="2">cv. Yunnan</strain>
    </source>
</reference>
<dbReference type="EMBL" id="CM042044">
    <property type="protein sequence ID" value="KAI3687125.1"/>
    <property type="molecule type" value="Genomic_DNA"/>
</dbReference>
<evidence type="ECO:0000313" key="1">
    <source>
        <dbReference type="EMBL" id="KAI3687125.1"/>
    </source>
</evidence>
<evidence type="ECO:0000313" key="2">
    <source>
        <dbReference type="Proteomes" id="UP001056120"/>
    </source>
</evidence>
<sequence>MDSNYYGDQDYYEPCNNCGITSHWAQDCQRYNQYGGGPEYPNYQDDYNQDYHPSRPPDQDNCHSELDAIQSNMKEMAKMIQAVVQQQESQDKAHQALVDLVAKLTGIVGSLIKEVDSTTGCRKSGGA</sequence>
<proteinExistence type="predicted"/>